<proteinExistence type="predicted"/>
<dbReference type="InterPro" id="IPR012334">
    <property type="entry name" value="Pectin_lyas_fold"/>
</dbReference>
<dbReference type="Proteomes" id="UP000186868">
    <property type="component" value="Unassembled WGS sequence"/>
</dbReference>
<keyword evidence="4" id="KW-1185">Reference proteome</keyword>
<accession>A0A1U7HEX5</accession>
<dbReference type="SUPFAM" id="SSF51126">
    <property type="entry name" value="Pectin lyase-like"/>
    <property type="match status" value="7"/>
</dbReference>
<gene>
    <name evidence="3" type="ORF">NIES593_13160</name>
</gene>
<dbReference type="Pfam" id="PF05860">
    <property type="entry name" value="TPS"/>
    <property type="match status" value="1"/>
</dbReference>
<reference evidence="3 4" key="1">
    <citation type="submission" date="2016-11" db="EMBL/GenBank/DDBJ databases">
        <title>Draft Genome Sequences of Nine Cyanobacterial Strains from Diverse Habitats.</title>
        <authorList>
            <person name="Zhu T."/>
            <person name="Hou S."/>
            <person name="Lu X."/>
            <person name="Hess W.R."/>
        </authorList>
    </citation>
    <scope>NUCLEOTIDE SEQUENCE [LARGE SCALE GENOMIC DNA]</scope>
    <source>
        <strain evidence="3 4">NIES-593</strain>
    </source>
</reference>
<dbReference type="STRING" id="1921803.NIES593_13160"/>
<protein>
    <recommendedName>
        <fullName evidence="2">Filamentous haemagglutinin FhaB/tRNA nuclease CdiA-like TPS domain-containing protein</fullName>
    </recommendedName>
</protein>
<evidence type="ECO:0000259" key="2">
    <source>
        <dbReference type="SMART" id="SM00912"/>
    </source>
</evidence>
<sequence>MEAQVASDETLPTQVNRSGGVFEITGGSQAGGNLFHSFREFSVPNENTAFFNNGSDIVNIISRVTGGSTSNINGLIRANGNANLVLINPSGIQFGPNARLNIGGSFLGSTADSLVFEDGTVFSAINPQAQPLLTVSVPVGLQMGANPGSIRVQGSGHGLTVANPIFSPVTRNSSSSGLQVKSGQTLALVGGDLVLDGGVLTAESGRIELGSATAGSVSLQSLPQGWMLGYVGVPSFGNIELRSRALADASGLSGGSIQVQGQNLSVSDGSLLLIQNQGSQPAGSIFVSAANAVTISGTNADGTVRSSLTNETVGSGRGGDVAIAARQLIVQEGGTIAAKTVAPGTGQGGNVYLNISDSVQVIGASSINPSVTSSIVAATFGAGDSGNNTVSTGRLTASSGGTIASASFGSGRGGELNVNATDSIEVIGVEPKLFAPSGLINPTFSTGDSGNLTIATPRLTVKDGGRVGTSTSASGSAGSITINAPELVEVKGRVPGSVNPSLIVSAANLVDPGLQQLFGLPPIPSGASGDVTINAGQLRITDGAIVTARSDGTGQSGNVRITARSVLLDNQGRITSELGGNFEQGQILFFSPITLGGGKGGDIAISSQELVIRGGAAISTATFTNATGGNIAVDAAESVQVSGASSANPNSLSFLGSSTFGTGESGNVSVSAGRLSILGGGIVSAGSLGSGNGGDVIVNAAEAVEVIGVEPRQLSPSLLGVSTLNAGDAGNLTVNAPRVIVREGGRLDASTAATGDAGSITVNASESVEVSGTGAGNLAPSLVSSAANLENEFIQQFFRLPPVPSGNSGNVTINTGQLRVINGAQVTARNQGTGSAGNIRINAGSIFLDNGAGITASTVAGRGGSINLQARESVRASGYSQISNLNGGAEAAGDLTIETGWLVLSDGSFAATTALGQGAGGNLIVRASESVEVVGDGFAEYQQTLEKVLTGEATLAELRNGLFTGTAAAGASGDLTIATQQLNLREGGFIATSTFGTGKGGDLAVRAARKVELSSSGFASTTSGSAQAGNMSIDTSRLLVRDGAAIATSTLGSGAGGNLTINATESVELRNTPVNALTPAGLFTNSIVGTGKAGNLEINTQRLSVREGAAVSTQSGGVTRSQTIASGGVGGDLIINASEAIDLAGTSPDGLFQSVLSTATLGEAPAGNLKLVTGELSVRDGAVVAVSSQGTGNTGSLNVVADSIFLSGGFLSAATAFGQGGSINLRVRDSLQMRGGSQISATAGGTGDGGNIAIDAGNFLVLLERSNLSANAFQGKGGNIQINARGIFICGDCQISASSRLGIDGTVELNTLEPDTKLEVIELPQELANPEEVVALSCQSQRGRAPSEFIITGRGGLPPRPSDPLGSEALVPFEPAAPAAASPPSEETDPAAPPPPARGWYVSEKGTVVLSARPSNATPHSSGLPSSECHAN</sequence>
<dbReference type="SMART" id="SM00912">
    <property type="entry name" value="Haemagg_act"/>
    <property type="match status" value="1"/>
</dbReference>
<feature type="compositionally biased region" description="Low complexity" evidence="1">
    <location>
        <begin position="1376"/>
        <end position="1385"/>
    </location>
</feature>
<dbReference type="Gene3D" id="2.160.20.10">
    <property type="entry name" value="Single-stranded right-handed beta-helix, Pectin lyase-like"/>
    <property type="match status" value="4"/>
</dbReference>
<evidence type="ECO:0000256" key="1">
    <source>
        <dbReference type="SAM" id="MobiDB-lite"/>
    </source>
</evidence>
<dbReference type="InterPro" id="IPR011050">
    <property type="entry name" value="Pectin_lyase_fold/virulence"/>
</dbReference>
<dbReference type="NCBIfam" id="TIGR01901">
    <property type="entry name" value="adhes_NPXG"/>
    <property type="match status" value="1"/>
</dbReference>
<comment type="caution">
    <text evidence="3">The sequence shown here is derived from an EMBL/GenBank/DDBJ whole genome shotgun (WGS) entry which is preliminary data.</text>
</comment>
<organism evidence="3 4">
    <name type="scientific">Hydrococcus rivularis NIES-593</name>
    <dbReference type="NCBI Taxonomy" id="1921803"/>
    <lineage>
        <taxon>Bacteria</taxon>
        <taxon>Bacillati</taxon>
        <taxon>Cyanobacteriota</taxon>
        <taxon>Cyanophyceae</taxon>
        <taxon>Pleurocapsales</taxon>
        <taxon>Hydrococcaceae</taxon>
        <taxon>Hydrococcus</taxon>
    </lineage>
</organism>
<name>A0A1U7HEX5_9CYAN</name>
<feature type="region of interest" description="Disordered" evidence="1">
    <location>
        <begin position="1376"/>
        <end position="1432"/>
    </location>
</feature>
<evidence type="ECO:0000313" key="4">
    <source>
        <dbReference type="Proteomes" id="UP000186868"/>
    </source>
</evidence>
<dbReference type="EMBL" id="MRCB01000015">
    <property type="protein sequence ID" value="OKH22147.1"/>
    <property type="molecule type" value="Genomic_DNA"/>
</dbReference>
<feature type="domain" description="Filamentous haemagglutinin FhaB/tRNA nuclease CdiA-like TPS" evidence="2">
    <location>
        <begin position="6"/>
        <end position="117"/>
    </location>
</feature>
<feature type="compositionally biased region" description="Polar residues" evidence="1">
    <location>
        <begin position="1413"/>
        <end position="1425"/>
    </location>
</feature>
<evidence type="ECO:0000313" key="3">
    <source>
        <dbReference type="EMBL" id="OKH22147.1"/>
    </source>
</evidence>
<dbReference type="InterPro" id="IPR008638">
    <property type="entry name" value="FhaB/CdiA-like_TPS"/>
</dbReference>